<dbReference type="GO" id="GO:0005524">
    <property type="term" value="F:ATP binding"/>
    <property type="evidence" value="ECO:0007669"/>
    <property type="project" value="UniProtKB-KW"/>
</dbReference>
<dbReference type="GO" id="GO:0016301">
    <property type="term" value="F:kinase activity"/>
    <property type="evidence" value="ECO:0007669"/>
    <property type="project" value="UniProtKB-KW"/>
</dbReference>
<dbReference type="SMART" id="SM00983">
    <property type="entry name" value="TPK_B1_binding"/>
    <property type="match status" value="1"/>
</dbReference>
<evidence type="ECO:0000259" key="6">
    <source>
        <dbReference type="SMART" id="SM00983"/>
    </source>
</evidence>
<keyword evidence="3" id="KW-0418">Kinase</keyword>
<dbReference type="PANTHER" id="PTHR41299:SF1">
    <property type="entry name" value="THIAMINE PYROPHOSPHOKINASE"/>
    <property type="match status" value="1"/>
</dbReference>
<keyword evidence="2" id="KW-0547">Nucleotide-binding</keyword>
<dbReference type="InterPro" id="IPR007371">
    <property type="entry name" value="TPK_catalytic"/>
</dbReference>
<dbReference type="SUPFAM" id="SSF63862">
    <property type="entry name" value="Thiamin pyrophosphokinase, substrate-binding domain"/>
    <property type="match status" value="1"/>
</dbReference>
<dbReference type="EC" id="2.7.6.2" evidence="5"/>
<organism evidence="7 8">
    <name type="scientific">Candidatus Allocopromorpha excrementigallinarum</name>
    <dbReference type="NCBI Taxonomy" id="2840742"/>
    <lineage>
        <taxon>Bacteria</taxon>
        <taxon>Bacillati</taxon>
        <taxon>Bacillota</taxon>
        <taxon>Clostridia</taxon>
        <taxon>Eubacteriales</taxon>
        <taxon>Eubacteriaceae</taxon>
        <taxon>Eubacteriaceae incertae sedis</taxon>
        <taxon>Candidatus Allocopromorpha</taxon>
    </lineage>
</organism>
<proteinExistence type="predicted"/>
<reference evidence="7" key="2">
    <citation type="journal article" date="2021" name="PeerJ">
        <title>Extensive microbial diversity within the chicken gut microbiome revealed by metagenomics and culture.</title>
        <authorList>
            <person name="Gilroy R."/>
            <person name="Ravi A."/>
            <person name="Getino M."/>
            <person name="Pursley I."/>
            <person name="Horton D.L."/>
            <person name="Alikhan N.F."/>
            <person name="Baker D."/>
            <person name="Gharbi K."/>
            <person name="Hall N."/>
            <person name="Watson M."/>
            <person name="Adriaenssens E.M."/>
            <person name="Foster-Nyarko E."/>
            <person name="Jarju S."/>
            <person name="Secka A."/>
            <person name="Antonio M."/>
            <person name="Oren A."/>
            <person name="Chaudhuri R.R."/>
            <person name="La Ragione R."/>
            <person name="Hildebrand F."/>
            <person name="Pallen M.J."/>
        </authorList>
    </citation>
    <scope>NUCLEOTIDE SEQUENCE</scope>
    <source>
        <strain evidence="7">ChiHcec3-6078</strain>
    </source>
</reference>
<evidence type="ECO:0000313" key="7">
    <source>
        <dbReference type="EMBL" id="HIU25599.1"/>
    </source>
</evidence>
<evidence type="ECO:0000313" key="8">
    <source>
        <dbReference type="Proteomes" id="UP000824090"/>
    </source>
</evidence>
<protein>
    <recommendedName>
        <fullName evidence="5">Thiamine diphosphokinase</fullName>
        <ecNumber evidence="5">2.7.6.2</ecNumber>
    </recommendedName>
</protein>
<dbReference type="Gene3D" id="3.40.50.10240">
    <property type="entry name" value="Thiamin pyrophosphokinase, catalytic domain"/>
    <property type="match status" value="1"/>
</dbReference>
<sequence>MKKIIIITSYIEYEFDLKSIIKKDDFVICTDGGMDIAMRQRIIPGLLMGDMDSISSELPRDIPVEKFNPQKDHTDLELALQKAVSLGAREVVILGGMGGRLDHTMAAIQLLSRYAGCFSSLVMKDGRNMCFVLYGKKNLLHTIEYQADSYLSLFSLSEECRGLTISNVKYPLEGHTLFRTFPLGVSNEFSGRKDALLSFDEGTLLVVISGK</sequence>
<dbReference type="InterPro" id="IPR007373">
    <property type="entry name" value="Thiamin_PyroPKinase_B1-bd"/>
</dbReference>
<keyword evidence="4" id="KW-0067">ATP-binding</keyword>
<dbReference type="InterPro" id="IPR006282">
    <property type="entry name" value="Thi_PPkinase"/>
</dbReference>
<dbReference type="Proteomes" id="UP000824090">
    <property type="component" value="Unassembled WGS sequence"/>
</dbReference>
<dbReference type="InterPro" id="IPR053149">
    <property type="entry name" value="TPK"/>
</dbReference>
<dbReference type="CDD" id="cd07995">
    <property type="entry name" value="TPK"/>
    <property type="match status" value="1"/>
</dbReference>
<dbReference type="SUPFAM" id="SSF63999">
    <property type="entry name" value="Thiamin pyrophosphokinase, catalytic domain"/>
    <property type="match status" value="1"/>
</dbReference>
<dbReference type="PANTHER" id="PTHR41299">
    <property type="entry name" value="THIAMINE PYROPHOSPHOKINASE"/>
    <property type="match status" value="1"/>
</dbReference>
<dbReference type="InterPro" id="IPR036759">
    <property type="entry name" value="TPK_catalytic_sf"/>
</dbReference>
<feature type="domain" description="Thiamin pyrophosphokinase thiamin-binding" evidence="6">
    <location>
        <begin position="135"/>
        <end position="205"/>
    </location>
</feature>
<evidence type="ECO:0000256" key="1">
    <source>
        <dbReference type="ARBA" id="ARBA00022679"/>
    </source>
</evidence>
<dbReference type="AlphaFoldDB" id="A0A9D1L5F6"/>
<evidence type="ECO:0000256" key="4">
    <source>
        <dbReference type="ARBA" id="ARBA00022840"/>
    </source>
</evidence>
<dbReference type="GO" id="GO:0006772">
    <property type="term" value="P:thiamine metabolic process"/>
    <property type="evidence" value="ECO:0007669"/>
    <property type="project" value="UniProtKB-UniRule"/>
</dbReference>
<dbReference type="GO" id="GO:0030975">
    <property type="term" value="F:thiamine binding"/>
    <property type="evidence" value="ECO:0007669"/>
    <property type="project" value="InterPro"/>
</dbReference>
<gene>
    <name evidence="7" type="ORF">IAC50_03810</name>
</gene>
<dbReference type="Pfam" id="PF04263">
    <property type="entry name" value="TPK_catalytic"/>
    <property type="match status" value="1"/>
</dbReference>
<evidence type="ECO:0000256" key="3">
    <source>
        <dbReference type="ARBA" id="ARBA00022777"/>
    </source>
</evidence>
<dbReference type="EMBL" id="DVMP01000074">
    <property type="protein sequence ID" value="HIU25599.1"/>
    <property type="molecule type" value="Genomic_DNA"/>
</dbReference>
<keyword evidence="1 7" id="KW-0808">Transferase</keyword>
<name>A0A9D1L5F6_9FIRM</name>
<comment type="caution">
    <text evidence="7">The sequence shown here is derived from an EMBL/GenBank/DDBJ whole genome shotgun (WGS) entry which is preliminary data.</text>
</comment>
<dbReference type="GO" id="GO:0004788">
    <property type="term" value="F:thiamine diphosphokinase activity"/>
    <property type="evidence" value="ECO:0007669"/>
    <property type="project" value="UniProtKB-UniRule"/>
</dbReference>
<evidence type="ECO:0000256" key="2">
    <source>
        <dbReference type="ARBA" id="ARBA00022741"/>
    </source>
</evidence>
<dbReference type="Pfam" id="PF04265">
    <property type="entry name" value="TPK_B1_binding"/>
    <property type="match status" value="1"/>
</dbReference>
<accession>A0A9D1L5F6</accession>
<dbReference type="InterPro" id="IPR036371">
    <property type="entry name" value="TPK_B1-bd_sf"/>
</dbReference>
<dbReference type="GO" id="GO:0009229">
    <property type="term" value="P:thiamine diphosphate biosynthetic process"/>
    <property type="evidence" value="ECO:0007669"/>
    <property type="project" value="InterPro"/>
</dbReference>
<evidence type="ECO:0000256" key="5">
    <source>
        <dbReference type="NCBIfam" id="TIGR01378"/>
    </source>
</evidence>
<dbReference type="NCBIfam" id="TIGR01378">
    <property type="entry name" value="thi_PPkinase"/>
    <property type="match status" value="1"/>
</dbReference>
<reference evidence="7" key="1">
    <citation type="submission" date="2020-10" db="EMBL/GenBank/DDBJ databases">
        <authorList>
            <person name="Gilroy R."/>
        </authorList>
    </citation>
    <scope>NUCLEOTIDE SEQUENCE</scope>
    <source>
        <strain evidence="7">ChiHcec3-6078</strain>
    </source>
</reference>